<name>A0A3P1SFY1_9ACTO</name>
<accession>A0A3P1SFY1</accession>
<evidence type="ECO:0000313" key="2">
    <source>
        <dbReference type="Proteomes" id="UP000280444"/>
    </source>
</evidence>
<sequence>MTLYAVPNDDVTPYPVDFERMCTTLQDMGYQVDIIVEGRAAGAVFDKVPMLFSFDSSGRFLSIRSMWETTLCADSYSAHMFAILDGWNREKYFPTVYWMPTESGTVQVCADFVVDTRAGLSVAQLRDNLGAGISTGISAIEYAREAVEQCLGVCDEDEGSSAE</sequence>
<reference evidence="1 2" key="1">
    <citation type="submission" date="2018-11" db="EMBL/GenBank/DDBJ databases">
        <title>Genomes From Bacteria Associated with the Canine Oral Cavity: a Test Case for Automated Genome-Based Taxonomic Assignment.</title>
        <authorList>
            <person name="Coil D.A."/>
            <person name="Jospin G."/>
            <person name="Darling A.E."/>
            <person name="Wallis C."/>
            <person name="Davis I.J."/>
            <person name="Harris S."/>
            <person name="Eisen J.A."/>
            <person name="Holcombe L.J."/>
            <person name="O'Flynn C."/>
        </authorList>
    </citation>
    <scope>NUCLEOTIDE SEQUENCE [LARGE SCALE GENOMIC DNA]</scope>
    <source>
        <strain evidence="1 2">OH770</strain>
    </source>
</reference>
<dbReference type="Proteomes" id="UP000280444">
    <property type="component" value="Unassembled WGS sequence"/>
</dbReference>
<dbReference type="Pfam" id="PF10722">
    <property type="entry name" value="YbjN"/>
    <property type="match status" value="1"/>
</dbReference>
<dbReference type="EMBL" id="RQZF01000002">
    <property type="protein sequence ID" value="RRC95934.1"/>
    <property type="molecule type" value="Genomic_DNA"/>
</dbReference>
<dbReference type="AlphaFoldDB" id="A0A3P1SFY1"/>
<comment type="caution">
    <text evidence="1">The sequence shown here is derived from an EMBL/GenBank/DDBJ whole genome shotgun (WGS) entry which is preliminary data.</text>
</comment>
<dbReference type="OrthoDB" id="3256964at2"/>
<organism evidence="1 2">
    <name type="scientific">Schaalia canis</name>
    <dbReference type="NCBI Taxonomy" id="100469"/>
    <lineage>
        <taxon>Bacteria</taxon>
        <taxon>Bacillati</taxon>
        <taxon>Actinomycetota</taxon>
        <taxon>Actinomycetes</taxon>
        <taxon>Actinomycetales</taxon>
        <taxon>Actinomycetaceae</taxon>
        <taxon>Schaalia</taxon>
    </lineage>
</organism>
<evidence type="ECO:0000313" key="1">
    <source>
        <dbReference type="EMBL" id="RRC95934.1"/>
    </source>
</evidence>
<keyword evidence="2" id="KW-1185">Reference proteome</keyword>
<protein>
    <submittedName>
        <fullName evidence="1">YbjN domain-containing protein</fullName>
    </submittedName>
</protein>
<dbReference type="RefSeq" id="WP_124868665.1">
    <property type="nucleotide sequence ID" value="NZ_RQZF01000002.1"/>
</dbReference>
<proteinExistence type="predicted"/>
<dbReference type="InterPro" id="IPR019660">
    <property type="entry name" value="Put_sensory_transdc_reg_YbjN"/>
</dbReference>
<gene>
    <name evidence="1" type="ORF">EII11_03545</name>
</gene>